<feature type="region of interest" description="Disordered" evidence="1">
    <location>
        <begin position="1"/>
        <end position="43"/>
    </location>
</feature>
<dbReference type="AlphaFoldDB" id="A0A402AMC8"/>
<feature type="transmembrane region" description="Helical" evidence="2">
    <location>
        <begin position="156"/>
        <end position="174"/>
    </location>
</feature>
<evidence type="ECO:0000256" key="2">
    <source>
        <dbReference type="SAM" id="Phobius"/>
    </source>
</evidence>
<protein>
    <recommendedName>
        <fullName evidence="5">AI-2E family transporter</fullName>
    </recommendedName>
</protein>
<evidence type="ECO:0000313" key="4">
    <source>
        <dbReference type="Proteomes" id="UP000287188"/>
    </source>
</evidence>
<keyword evidence="2" id="KW-0812">Transmembrane</keyword>
<proteinExistence type="predicted"/>
<feature type="transmembrane region" description="Helical" evidence="2">
    <location>
        <begin position="133"/>
        <end position="150"/>
    </location>
</feature>
<evidence type="ECO:0008006" key="5">
    <source>
        <dbReference type="Google" id="ProtNLM"/>
    </source>
</evidence>
<gene>
    <name evidence="3" type="ORF">KDK_39500</name>
</gene>
<accession>A0A402AMC8</accession>
<feature type="transmembrane region" description="Helical" evidence="2">
    <location>
        <begin position="108"/>
        <end position="126"/>
    </location>
</feature>
<keyword evidence="2" id="KW-0472">Membrane</keyword>
<reference evidence="4" key="1">
    <citation type="submission" date="2018-12" db="EMBL/GenBank/DDBJ databases">
        <title>Tengunoibacter tsumagoiensis gen. nov., sp. nov., Dictyobacter kobayashii sp. nov., D. alpinus sp. nov., and D. joshuensis sp. nov. and description of Dictyobacteraceae fam. nov. within the order Ktedonobacterales isolated from Tengu-no-mugimeshi.</title>
        <authorList>
            <person name="Wang C.M."/>
            <person name="Zheng Y."/>
            <person name="Sakai Y."/>
            <person name="Toyoda A."/>
            <person name="Minakuchi Y."/>
            <person name="Abe K."/>
            <person name="Yokota A."/>
            <person name="Yabe S."/>
        </authorList>
    </citation>
    <scope>NUCLEOTIDE SEQUENCE [LARGE SCALE GENOMIC DNA]</scope>
    <source>
        <strain evidence="4">Uno11</strain>
    </source>
</reference>
<dbReference type="Proteomes" id="UP000287188">
    <property type="component" value="Unassembled WGS sequence"/>
</dbReference>
<keyword evidence="2" id="KW-1133">Transmembrane helix</keyword>
<dbReference type="EMBL" id="BIFS01000001">
    <property type="protein sequence ID" value="GCE20150.1"/>
    <property type="molecule type" value="Genomic_DNA"/>
</dbReference>
<dbReference type="RefSeq" id="WP_161977467.1">
    <property type="nucleotide sequence ID" value="NZ_BIFS01000001.1"/>
</dbReference>
<sequence>MTSPLNEGTNQTQVEQQQAMNTSPTSSASVPEETVQEQETIAVVPPTSKTGWINSLRQRVFAGRDKRQDEQSDTLDPEPSFQRQARTKSLTREDALVEVVRWNKRRDLPITLLAWAGIIYLLLLVAQHIITTLLLLVVAAILAFALAPAVSFLQRWLPRVLAILIVYILVLGAWGL</sequence>
<evidence type="ECO:0000313" key="3">
    <source>
        <dbReference type="EMBL" id="GCE20150.1"/>
    </source>
</evidence>
<evidence type="ECO:0000256" key="1">
    <source>
        <dbReference type="SAM" id="MobiDB-lite"/>
    </source>
</evidence>
<feature type="compositionally biased region" description="Polar residues" evidence="1">
    <location>
        <begin position="1"/>
        <end position="29"/>
    </location>
</feature>
<name>A0A402AMC8_9CHLR</name>
<organism evidence="3 4">
    <name type="scientific">Dictyobacter kobayashii</name>
    <dbReference type="NCBI Taxonomy" id="2014872"/>
    <lineage>
        <taxon>Bacteria</taxon>
        <taxon>Bacillati</taxon>
        <taxon>Chloroflexota</taxon>
        <taxon>Ktedonobacteria</taxon>
        <taxon>Ktedonobacterales</taxon>
        <taxon>Dictyobacteraceae</taxon>
        <taxon>Dictyobacter</taxon>
    </lineage>
</organism>
<keyword evidence="4" id="KW-1185">Reference proteome</keyword>
<comment type="caution">
    <text evidence="3">The sequence shown here is derived from an EMBL/GenBank/DDBJ whole genome shotgun (WGS) entry which is preliminary data.</text>
</comment>
<feature type="region of interest" description="Disordered" evidence="1">
    <location>
        <begin position="64"/>
        <end position="84"/>
    </location>
</feature>